<dbReference type="InterPro" id="IPR003593">
    <property type="entry name" value="AAA+_ATPase"/>
</dbReference>
<dbReference type="PROSITE" id="PS50929">
    <property type="entry name" value="ABC_TM1F"/>
    <property type="match status" value="1"/>
</dbReference>
<evidence type="ECO:0000256" key="9">
    <source>
        <dbReference type="SAM" id="Phobius"/>
    </source>
</evidence>
<evidence type="ECO:0000256" key="1">
    <source>
        <dbReference type="ARBA" id="ARBA00004651"/>
    </source>
</evidence>
<dbReference type="GO" id="GO:0016887">
    <property type="term" value="F:ATP hydrolysis activity"/>
    <property type="evidence" value="ECO:0007669"/>
    <property type="project" value="InterPro"/>
</dbReference>
<dbReference type="PROSITE" id="PS50893">
    <property type="entry name" value="ABC_TRANSPORTER_2"/>
    <property type="match status" value="1"/>
</dbReference>
<dbReference type="InterPro" id="IPR003439">
    <property type="entry name" value="ABC_transporter-like_ATP-bd"/>
</dbReference>
<gene>
    <name evidence="12" type="ORF">GCM10007036_08820</name>
</gene>
<feature type="transmembrane region" description="Helical" evidence="9">
    <location>
        <begin position="149"/>
        <end position="169"/>
    </location>
</feature>
<dbReference type="PANTHER" id="PTHR11384">
    <property type="entry name" value="ATP-BINDING CASSETTE, SUB-FAMILY D MEMBER"/>
    <property type="match status" value="1"/>
</dbReference>
<dbReference type="Gene3D" id="1.20.1560.10">
    <property type="entry name" value="ABC transporter type 1, transmembrane domain"/>
    <property type="match status" value="1"/>
</dbReference>
<evidence type="ECO:0000256" key="6">
    <source>
        <dbReference type="ARBA" id="ARBA00022840"/>
    </source>
</evidence>
<evidence type="ECO:0000256" key="7">
    <source>
        <dbReference type="ARBA" id="ARBA00022989"/>
    </source>
</evidence>
<protein>
    <submittedName>
        <fullName evidence="12">ATP-binding protein</fullName>
    </submittedName>
</protein>
<proteinExistence type="inferred from homology"/>
<evidence type="ECO:0000256" key="2">
    <source>
        <dbReference type="ARBA" id="ARBA00005417"/>
    </source>
</evidence>
<dbReference type="AlphaFoldDB" id="A0A917I577"/>
<dbReference type="CDD" id="cd03223">
    <property type="entry name" value="ABCD_peroxisomal_ALDP"/>
    <property type="match status" value="1"/>
</dbReference>
<dbReference type="GO" id="GO:0005886">
    <property type="term" value="C:plasma membrane"/>
    <property type="evidence" value="ECO:0007669"/>
    <property type="project" value="UniProtKB-SubCell"/>
</dbReference>
<feature type="transmembrane region" description="Helical" evidence="9">
    <location>
        <begin position="89"/>
        <end position="110"/>
    </location>
</feature>
<dbReference type="InterPro" id="IPR027417">
    <property type="entry name" value="P-loop_NTPase"/>
</dbReference>
<dbReference type="EMBL" id="BMES01000001">
    <property type="protein sequence ID" value="GGH11636.1"/>
    <property type="molecule type" value="Genomic_DNA"/>
</dbReference>
<evidence type="ECO:0000256" key="8">
    <source>
        <dbReference type="ARBA" id="ARBA00023136"/>
    </source>
</evidence>
<comment type="caution">
    <text evidence="12">The sequence shown here is derived from an EMBL/GenBank/DDBJ whole genome shotgun (WGS) entry which is preliminary data.</text>
</comment>
<evidence type="ECO:0000256" key="3">
    <source>
        <dbReference type="ARBA" id="ARBA00022448"/>
    </source>
</evidence>
<reference evidence="12" key="1">
    <citation type="journal article" date="2014" name="Int. J. Syst. Evol. Microbiol.">
        <title>Complete genome sequence of Corynebacterium casei LMG S-19264T (=DSM 44701T), isolated from a smear-ripened cheese.</title>
        <authorList>
            <consortium name="US DOE Joint Genome Institute (JGI-PGF)"/>
            <person name="Walter F."/>
            <person name="Albersmeier A."/>
            <person name="Kalinowski J."/>
            <person name="Ruckert C."/>
        </authorList>
    </citation>
    <scope>NUCLEOTIDE SEQUENCE</scope>
    <source>
        <strain evidence="12">CGMCC 1.12214</strain>
    </source>
</reference>
<feature type="transmembrane region" description="Helical" evidence="9">
    <location>
        <begin position="189"/>
        <end position="215"/>
    </location>
</feature>
<feature type="domain" description="ABC transporter" evidence="10">
    <location>
        <begin position="492"/>
        <end position="703"/>
    </location>
</feature>
<dbReference type="Pfam" id="PF00005">
    <property type="entry name" value="ABC_tran"/>
    <property type="match status" value="1"/>
</dbReference>
<feature type="transmembrane region" description="Helical" evidence="9">
    <location>
        <begin position="305"/>
        <end position="328"/>
    </location>
</feature>
<evidence type="ECO:0000259" key="11">
    <source>
        <dbReference type="PROSITE" id="PS50929"/>
    </source>
</evidence>
<feature type="transmembrane region" description="Helical" evidence="9">
    <location>
        <begin position="394"/>
        <end position="418"/>
    </location>
</feature>
<dbReference type="RefSeq" id="WP_188516490.1">
    <property type="nucleotide sequence ID" value="NZ_BMES01000001.1"/>
</dbReference>
<sequence length="703" mass="76695">MHGSKLKPLALVVLAAALAAGVVGAVRGDPAALGLALVGLLLAGATWRSAVISVFLRIFVAIFAVEYVLASAVVLLVRGGLWPEALADLAVPTSLPITVGVFGLIVYGASHLHVIRTITRIADLYFATREVGVARIWPFGTVQVRENRLAAAAITFLIVINQAQVGISVRLSFFNRDWFNAIQEKNADAFWSLLFTVFLVWAAVYIASAIVEYVVQSGLSIRWRRWLTDHFVSDWLGDHRHYRMNLAGVGADNPDQRIAVDIDRFIDSTYSFSIRLLATVSSLVSFSIILWTISANFTIPGTEIVIPGFLFWVALLYAGIGTLITHLIGRTLVPLNFTQQRYEADFRFSLARLREYSEQVALLDGERAERGIVMGRFGSVLANFWQIVGVRKRLLAFTASYGQISPLIPYVIAAPFYFAGKIQLGQMSQTAGAFGNVEGALNFFVSYYVSLAEYKSVIDRLTTFNDAIETAGSIGTKPPRVELVQKAGQTNVRVDALELALPNGKTIVTIDDLVLKPGESTLVTGPSGSGKSTLLRAVSGIWPYGDGRISVPEGQSVMLLPQRPYIPMGTLRGAVTYPELSGAYDDAALRDALTAARLPALVDRLDEEDIWPQRLSGGEQQRLAIARALLAKPDWLFLDEATSALDELGEAALYKMLAERLPGATIVSIGHRSTLIAMHKRHLQMASKGDLFTTEEVERNASA</sequence>
<feature type="transmembrane region" description="Helical" evidence="9">
    <location>
        <begin position="58"/>
        <end position="77"/>
    </location>
</feature>
<dbReference type="InterPro" id="IPR036640">
    <property type="entry name" value="ABC1_TM_sf"/>
</dbReference>
<dbReference type="PROSITE" id="PS00211">
    <property type="entry name" value="ABC_TRANSPORTER_1"/>
    <property type="match status" value="1"/>
</dbReference>
<dbReference type="GO" id="GO:0140359">
    <property type="term" value="F:ABC-type transporter activity"/>
    <property type="evidence" value="ECO:0007669"/>
    <property type="project" value="InterPro"/>
</dbReference>
<keyword evidence="8 9" id="KW-0472">Membrane</keyword>
<organism evidence="12 13">
    <name type="scientific">Alsobacter metallidurans</name>
    <dbReference type="NCBI Taxonomy" id="340221"/>
    <lineage>
        <taxon>Bacteria</taxon>
        <taxon>Pseudomonadati</taxon>
        <taxon>Pseudomonadota</taxon>
        <taxon>Alphaproteobacteria</taxon>
        <taxon>Hyphomicrobiales</taxon>
        <taxon>Alsobacteraceae</taxon>
        <taxon>Alsobacter</taxon>
    </lineage>
</organism>
<dbReference type="SUPFAM" id="SSF90123">
    <property type="entry name" value="ABC transporter transmembrane region"/>
    <property type="match status" value="1"/>
</dbReference>
<keyword evidence="7 9" id="KW-1133">Transmembrane helix</keyword>
<dbReference type="SUPFAM" id="SSF52540">
    <property type="entry name" value="P-loop containing nucleoside triphosphate hydrolases"/>
    <property type="match status" value="1"/>
</dbReference>
<comment type="similarity">
    <text evidence="2">Belongs to the ABC transporter superfamily.</text>
</comment>
<comment type="subcellular location">
    <subcellularLocation>
        <location evidence="1">Cell membrane</location>
        <topology evidence="1">Multi-pass membrane protein</topology>
    </subcellularLocation>
</comment>
<evidence type="ECO:0000313" key="13">
    <source>
        <dbReference type="Proteomes" id="UP000603912"/>
    </source>
</evidence>
<dbReference type="InterPro" id="IPR011527">
    <property type="entry name" value="ABC1_TM_dom"/>
</dbReference>
<keyword evidence="4 9" id="KW-0812">Transmembrane</keyword>
<keyword evidence="3" id="KW-0813">Transport</keyword>
<dbReference type="Pfam" id="PF06472">
    <property type="entry name" value="ABC_membrane_2"/>
    <property type="match status" value="1"/>
</dbReference>
<feature type="domain" description="ABC transmembrane type-1" evidence="11">
    <location>
        <begin position="163"/>
        <end position="453"/>
    </location>
</feature>
<reference evidence="12" key="2">
    <citation type="submission" date="2020-09" db="EMBL/GenBank/DDBJ databases">
        <authorList>
            <person name="Sun Q."/>
            <person name="Zhou Y."/>
        </authorList>
    </citation>
    <scope>NUCLEOTIDE SEQUENCE</scope>
    <source>
        <strain evidence="12">CGMCC 1.12214</strain>
    </source>
</reference>
<dbReference type="Proteomes" id="UP000603912">
    <property type="component" value="Unassembled WGS sequence"/>
</dbReference>
<evidence type="ECO:0000313" key="12">
    <source>
        <dbReference type="EMBL" id="GGH11636.1"/>
    </source>
</evidence>
<keyword evidence="13" id="KW-1185">Reference proteome</keyword>
<dbReference type="SMART" id="SM00382">
    <property type="entry name" value="AAA"/>
    <property type="match status" value="1"/>
</dbReference>
<dbReference type="GO" id="GO:0005524">
    <property type="term" value="F:ATP binding"/>
    <property type="evidence" value="ECO:0007669"/>
    <property type="project" value="UniProtKB-KW"/>
</dbReference>
<keyword evidence="5" id="KW-0547">Nucleotide-binding</keyword>
<keyword evidence="6 12" id="KW-0067">ATP-binding</keyword>
<dbReference type="PANTHER" id="PTHR11384:SF59">
    <property type="entry name" value="LYSOSOMAL COBALAMIN TRANSPORTER ABCD4"/>
    <property type="match status" value="1"/>
</dbReference>
<name>A0A917I577_9HYPH</name>
<feature type="transmembrane region" description="Helical" evidence="9">
    <location>
        <begin position="274"/>
        <end position="293"/>
    </location>
</feature>
<accession>A0A917I577</accession>
<dbReference type="InterPro" id="IPR050835">
    <property type="entry name" value="ABC_transporter_sub-D"/>
</dbReference>
<evidence type="ECO:0000256" key="4">
    <source>
        <dbReference type="ARBA" id="ARBA00022692"/>
    </source>
</evidence>
<dbReference type="InterPro" id="IPR017871">
    <property type="entry name" value="ABC_transporter-like_CS"/>
</dbReference>
<dbReference type="Gene3D" id="3.40.50.300">
    <property type="entry name" value="P-loop containing nucleotide triphosphate hydrolases"/>
    <property type="match status" value="1"/>
</dbReference>
<feature type="transmembrane region" description="Helical" evidence="9">
    <location>
        <begin position="34"/>
        <end position="51"/>
    </location>
</feature>
<evidence type="ECO:0000256" key="5">
    <source>
        <dbReference type="ARBA" id="ARBA00022741"/>
    </source>
</evidence>
<evidence type="ECO:0000259" key="10">
    <source>
        <dbReference type="PROSITE" id="PS50893"/>
    </source>
</evidence>